<evidence type="ECO:0000259" key="6">
    <source>
        <dbReference type="Pfam" id="PF04116"/>
    </source>
</evidence>
<evidence type="ECO:0000256" key="4">
    <source>
        <dbReference type="ARBA" id="ARBA00023136"/>
    </source>
</evidence>
<dbReference type="GO" id="GO:0016491">
    <property type="term" value="F:oxidoreductase activity"/>
    <property type="evidence" value="ECO:0007669"/>
    <property type="project" value="InterPro"/>
</dbReference>
<keyword evidence="8" id="KW-1185">Reference proteome</keyword>
<keyword evidence="2 5" id="KW-0812">Transmembrane</keyword>
<dbReference type="InterPro" id="IPR050307">
    <property type="entry name" value="Sterol_Desaturase_Related"/>
</dbReference>
<comment type="caution">
    <text evidence="7">The sequence shown here is derived from an EMBL/GenBank/DDBJ whole genome shotgun (WGS) entry which is preliminary data.</text>
</comment>
<dbReference type="GO" id="GO:0008610">
    <property type="term" value="P:lipid biosynthetic process"/>
    <property type="evidence" value="ECO:0007669"/>
    <property type="project" value="InterPro"/>
</dbReference>
<name>A0A9P7ZMB8_9HYPO</name>
<protein>
    <submittedName>
        <fullName evidence="7">Fatty acid hydroxylase</fullName>
    </submittedName>
</protein>
<feature type="domain" description="Fatty acid hydroxylase" evidence="6">
    <location>
        <begin position="115"/>
        <end position="238"/>
    </location>
</feature>
<proteinExistence type="predicted"/>
<feature type="transmembrane region" description="Helical" evidence="5">
    <location>
        <begin position="28"/>
        <end position="49"/>
    </location>
</feature>
<dbReference type="EMBL" id="MU251253">
    <property type="protein sequence ID" value="KAG9254749.1"/>
    <property type="molecule type" value="Genomic_DNA"/>
</dbReference>
<dbReference type="OrthoDB" id="408954at2759"/>
<evidence type="ECO:0000313" key="8">
    <source>
        <dbReference type="Proteomes" id="UP000887229"/>
    </source>
</evidence>
<evidence type="ECO:0000256" key="2">
    <source>
        <dbReference type="ARBA" id="ARBA00022692"/>
    </source>
</evidence>
<organism evidence="7 8">
    <name type="scientific">Emericellopsis atlantica</name>
    <dbReference type="NCBI Taxonomy" id="2614577"/>
    <lineage>
        <taxon>Eukaryota</taxon>
        <taxon>Fungi</taxon>
        <taxon>Dikarya</taxon>
        <taxon>Ascomycota</taxon>
        <taxon>Pezizomycotina</taxon>
        <taxon>Sordariomycetes</taxon>
        <taxon>Hypocreomycetidae</taxon>
        <taxon>Hypocreales</taxon>
        <taxon>Bionectriaceae</taxon>
        <taxon>Emericellopsis</taxon>
    </lineage>
</organism>
<keyword evidence="3 5" id="KW-1133">Transmembrane helix</keyword>
<evidence type="ECO:0000313" key="7">
    <source>
        <dbReference type="EMBL" id="KAG9254749.1"/>
    </source>
</evidence>
<gene>
    <name evidence="7" type="ORF">F5Z01DRAFT_92498</name>
</gene>
<dbReference type="GO" id="GO:0005506">
    <property type="term" value="F:iron ion binding"/>
    <property type="evidence" value="ECO:0007669"/>
    <property type="project" value="InterPro"/>
</dbReference>
<dbReference type="AlphaFoldDB" id="A0A9P7ZMB8"/>
<reference evidence="7" key="1">
    <citation type="journal article" date="2021" name="IMA Fungus">
        <title>Genomic characterization of three marine fungi, including Emericellopsis atlantica sp. nov. with signatures of a generalist lifestyle and marine biomass degradation.</title>
        <authorList>
            <person name="Hagestad O.C."/>
            <person name="Hou L."/>
            <person name="Andersen J.H."/>
            <person name="Hansen E.H."/>
            <person name="Altermark B."/>
            <person name="Li C."/>
            <person name="Kuhnert E."/>
            <person name="Cox R.J."/>
            <person name="Crous P.W."/>
            <person name="Spatafora J.W."/>
            <person name="Lail K."/>
            <person name="Amirebrahimi M."/>
            <person name="Lipzen A."/>
            <person name="Pangilinan J."/>
            <person name="Andreopoulos W."/>
            <person name="Hayes R.D."/>
            <person name="Ng V."/>
            <person name="Grigoriev I.V."/>
            <person name="Jackson S.A."/>
            <person name="Sutton T.D.S."/>
            <person name="Dobson A.D.W."/>
            <person name="Rama T."/>
        </authorList>
    </citation>
    <scope>NUCLEOTIDE SEQUENCE</scope>
    <source>
        <strain evidence="7">TS7</strain>
    </source>
</reference>
<dbReference type="GO" id="GO:0016020">
    <property type="term" value="C:membrane"/>
    <property type="evidence" value="ECO:0007669"/>
    <property type="project" value="UniProtKB-SubCell"/>
</dbReference>
<evidence type="ECO:0000256" key="3">
    <source>
        <dbReference type="ARBA" id="ARBA00022989"/>
    </source>
</evidence>
<accession>A0A9P7ZMB8</accession>
<evidence type="ECO:0000256" key="1">
    <source>
        <dbReference type="ARBA" id="ARBA00004370"/>
    </source>
</evidence>
<comment type="subcellular location">
    <subcellularLocation>
        <location evidence="1">Membrane</location>
    </subcellularLocation>
</comment>
<evidence type="ECO:0000256" key="5">
    <source>
        <dbReference type="SAM" id="Phobius"/>
    </source>
</evidence>
<dbReference type="InterPro" id="IPR006694">
    <property type="entry name" value="Fatty_acid_hydroxylase"/>
</dbReference>
<sequence>MISSWATVVANYDPHVIDVVGTQLVQLVFWWLPCTLFVLLDIIAPSFSARHKIQPAPKQPSNADIKHAAKVSVQNQGIVLALQLSLAALAVLANRPPALQVTASFPSLRDFSQDFLICLLAREALFYYSHRILHTRSLYAAIHKFHHRFTAPVSFASQYAHPVEHIMANTLPIALPPLLLHTHILTMWAFLAWQLVETATVHSGFDFLHGAARKHDRHHERFNVYFGGLGLLDWIHGTDEKRGSKIE</sequence>
<dbReference type="GeneID" id="70298125"/>
<dbReference type="Pfam" id="PF04116">
    <property type="entry name" value="FA_hydroxylase"/>
    <property type="match status" value="1"/>
</dbReference>
<dbReference type="Proteomes" id="UP000887229">
    <property type="component" value="Unassembled WGS sequence"/>
</dbReference>
<dbReference type="RefSeq" id="XP_046118673.1">
    <property type="nucleotide sequence ID" value="XM_046267222.1"/>
</dbReference>
<keyword evidence="4 5" id="KW-0472">Membrane</keyword>
<dbReference type="PANTHER" id="PTHR11863">
    <property type="entry name" value="STEROL DESATURASE"/>
    <property type="match status" value="1"/>
</dbReference>